<accession>A0A150WPL3</accession>
<dbReference type="PROSITE" id="PS50146">
    <property type="entry name" value="DAGK"/>
    <property type="match status" value="1"/>
</dbReference>
<evidence type="ECO:0000313" key="3">
    <source>
        <dbReference type="Proteomes" id="UP000075320"/>
    </source>
</evidence>
<dbReference type="SUPFAM" id="SSF111331">
    <property type="entry name" value="NAD kinase/diacylglycerol kinase-like"/>
    <property type="match status" value="1"/>
</dbReference>
<proteinExistence type="predicted"/>
<dbReference type="InterPro" id="IPR050187">
    <property type="entry name" value="Lipid_Phosphate_FormReg"/>
</dbReference>
<dbReference type="InterPro" id="IPR016064">
    <property type="entry name" value="NAD/diacylglycerol_kinase_sf"/>
</dbReference>
<dbReference type="InterPro" id="IPR001206">
    <property type="entry name" value="Diacylglycerol_kinase_cat_dom"/>
</dbReference>
<protein>
    <recommendedName>
        <fullName evidence="1">DAGKc domain-containing protein</fullName>
    </recommendedName>
</protein>
<dbReference type="Pfam" id="PF00781">
    <property type="entry name" value="DAGK_cat"/>
    <property type="match status" value="1"/>
</dbReference>
<evidence type="ECO:0000313" key="2">
    <source>
        <dbReference type="EMBL" id="KYG66239.1"/>
    </source>
</evidence>
<dbReference type="Proteomes" id="UP000075320">
    <property type="component" value="Unassembled WGS sequence"/>
</dbReference>
<dbReference type="EMBL" id="LUKE01000001">
    <property type="protein sequence ID" value="KYG66239.1"/>
    <property type="molecule type" value="Genomic_DNA"/>
</dbReference>
<sequence length="303" mass="33715">MSLHFNPILHFVFNPKSGHGKGADIFKKAQSLCAEMGWTLQSHEIKDPSEIETVMKSAADACFKDQGTLAASGGDGTLRAAVQAIEGRDIRFAAIPGGTFNLFARTHQIPEDTDDALKLIFQGSQQRIRVGKINDHVFLINANLGLYAKAIYSRKAHTRRWGRHRIVAILATVGTLLKGHTNMQVRIKTADQQMTLKTPMIFIGNNALQLEQMSLGVAKGMRRDDSLALFTMKPHKAWDMMRILFRGMAKTLDQDPSLESFNIDEATIEIKKKKALVSLDGEMFLLNAPLEVRAKPEHVLLVK</sequence>
<reference evidence="2 3" key="1">
    <citation type="submission" date="2016-03" db="EMBL/GenBank/DDBJ databases">
        <authorList>
            <person name="Ploux O."/>
        </authorList>
    </citation>
    <scope>NUCLEOTIDE SEQUENCE [LARGE SCALE GENOMIC DNA]</scope>
    <source>
        <strain evidence="2 3">R0</strain>
    </source>
</reference>
<dbReference type="RefSeq" id="WP_061833805.1">
    <property type="nucleotide sequence ID" value="NZ_LUKE01000001.1"/>
</dbReference>
<dbReference type="Gene3D" id="3.40.50.10330">
    <property type="entry name" value="Probable inorganic polyphosphate/atp-NAD kinase, domain 1"/>
    <property type="match status" value="1"/>
</dbReference>
<gene>
    <name evidence="2" type="ORF">AZI86_04040</name>
</gene>
<name>A0A150WPL3_BDEBC</name>
<keyword evidence="3" id="KW-1185">Reference proteome</keyword>
<dbReference type="OrthoDB" id="142078at2"/>
<organism evidence="2 3">
    <name type="scientific">Bdellovibrio bacteriovorus</name>
    <dbReference type="NCBI Taxonomy" id="959"/>
    <lineage>
        <taxon>Bacteria</taxon>
        <taxon>Pseudomonadati</taxon>
        <taxon>Bdellovibrionota</taxon>
        <taxon>Bdellovibrionia</taxon>
        <taxon>Bdellovibrionales</taxon>
        <taxon>Pseudobdellovibrionaceae</taxon>
        <taxon>Bdellovibrio</taxon>
    </lineage>
</organism>
<evidence type="ECO:0000259" key="1">
    <source>
        <dbReference type="PROSITE" id="PS50146"/>
    </source>
</evidence>
<dbReference type="AlphaFoldDB" id="A0A150WPL3"/>
<dbReference type="InterPro" id="IPR017438">
    <property type="entry name" value="ATP-NAD_kinase_N"/>
</dbReference>
<dbReference type="PANTHER" id="PTHR12358">
    <property type="entry name" value="SPHINGOSINE KINASE"/>
    <property type="match status" value="1"/>
</dbReference>
<dbReference type="SMART" id="SM00046">
    <property type="entry name" value="DAGKc"/>
    <property type="match status" value="1"/>
</dbReference>
<dbReference type="GO" id="GO:0016301">
    <property type="term" value="F:kinase activity"/>
    <property type="evidence" value="ECO:0007669"/>
    <property type="project" value="InterPro"/>
</dbReference>
<comment type="caution">
    <text evidence="2">The sequence shown here is derived from an EMBL/GenBank/DDBJ whole genome shotgun (WGS) entry which is preliminary data.</text>
</comment>
<dbReference type="PANTHER" id="PTHR12358:SF54">
    <property type="entry name" value="SPHINGOSINE KINASE RELATED PROTEIN"/>
    <property type="match status" value="1"/>
</dbReference>
<feature type="domain" description="DAGKc" evidence="1">
    <location>
        <begin position="4"/>
        <end position="136"/>
    </location>
</feature>
<dbReference type="Gene3D" id="2.60.200.40">
    <property type="match status" value="1"/>
</dbReference>